<reference evidence="2 3" key="1">
    <citation type="journal article" date="2024" name="J Genomics">
        <title>Draft genome sequencing and assembly of Favolaschia claudopus CIRM-BRFM 2984 isolated from oak limbs.</title>
        <authorList>
            <person name="Navarro D."/>
            <person name="Drula E."/>
            <person name="Chaduli D."/>
            <person name="Cazenave R."/>
            <person name="Ahrendt S."/>
            <person name="Wang J."/>
            <person name="Lipzen A."/>
            <person name="Daum C."/>
            <person name="Barry K."/>
            <person name="Grigoriev I.V."/>
            <person name="Favel A."/>
            <person name="Rosso M.N."/>
            <person name="Martin F."/>
        </authorList>
    </citation>
    <scope>NUCLEOTIDE SEQUENCE [LARGE SCALE GENOMIC DNA]</scope>
    <source>
        <strain evidence="2 3">CIRM-BRFM 2984</strain>
    </source>
</reference>
<feature type="compositionally biased region" description="Low complexity" evidence="1">
    <location>
        <begin position="296"/>
        <end position="307"/>
    </location>
</feature>
<evidence type="ECO:0000313" key="3">
    <source>
        <dbReference type="Proteomes" id="UP001362999"/>
    </source>
</evidence>
<dbReference type="AlphaFoldDB" id="A0AAW0ABD0"/>
<organism evidence="2 3">
    <name type="scientific">Favolaschia claudopus</name>
    <dbReference type="NCBI Taxonomy" id="2862362"/>
    <lineage>
        <taxon>Eukaryota</taxon>
        <taxon>Fungi</taxon>
        <taxon>Dikarya</taxon>
        <taxon>Basidiomycota</taxon>
        <taxon>Agaricomycotina</taxon>
        <taxon>Agaricomycetes</taxon>
        <taxon>Agaricomycetidae</taxon>
        <taxon>Agaricales</taxon>
        <taxon>Marasmiineae</taxon>
        <taxon>Mycenaceae</taxon>
        <taxon>Favolaschia</taxon>
    </lineage>
</organism>
<feature type="region of interest" description="Disordered" evidence="1">
    <location>
        <begin position="382"/>
        <end position="403"/>
    </location>
</feature>
<accession>A0AAW0ABD0</accession>
<name>A0AAW0ABD0_9AGAR</name>
<evidence type="ECO:0008006" key="4">
    <source>
        <dbReference type="Google" id="ProtNLM"/>
    </source>
</evidence>
<proteinExistence type="predicted"/>
<evidence type="ECO:0000313" key="2">
    <source>
        <dbReference type="EMBL" id="KAK7006149.1"/>
    </source>
</evidence>
<sequence length="476" mass="51932">MADDNSFIRDWSTGTALYAPDTSANDTEAVGITVVAPPEDSASRLHDIPHFSNFDTPINHGMPTTPEYSASLEMYPNEFTPPRLPQRYDDRLRQERALGSGMPITQSYSAQRLQHQRTGHQPSRSFDAGHSIPHPQFRSLSDSAVLRPFVPPLNSSNLVGSAIDDELSPTSSAPSSPLHNSYRFRSVGASWTPGLLAPPPADMYWTRPSSSLPVPDMADWMLNAEMNPTEALEHPLAQQQHVLQPPFWSPQNSFMEPSSMLYRHPNTSSLLSSDASSIGSASPNPSADWDTFSAHSPFSAGSPFGGSQLEDPETQGEVQQDHNDDSPKTSSSNETERGLERQQDEYLNQDLARLLQLGGDENSFPPSKPHRLVSMTYKAEPVDGPRLDQTSSNSTLDPAISGQGSSTGMLPLPEGGPASYNNGDSILRAIVQSDAGRHASAARRKHKNRIAPYKCDICQADFTAKHNLRSAPILLL</sequence>
<dbReference type="EMBL" id="JAWWNJ010000076">
    <property type="protein sequence ID" value="KAK7006149.1"/>
    <property type="molecule type" value="Genomic_DNA"/>
</dbReference>
<feature type="compositionally biased region" description="Low complexity" evidence="1">
    <location>
        <begin position="268"/>
        <end position="282"/>
    </location>
</feature>
<feature type="compositionally biased region" description="Basic and acidic residues" evidence="1">
    <location>
        <begin position="334"/>
        <end position="343"/>
    </location>
</feature>
<evidence type="ECO:0000256" key="1">
    <source>
        <dbReference type="SAM" id="MobiDB-lite"/>
    </source>
</evidence>
<protein>
    <recommendedName>
        <fullName evidence="4">C2H2-type domain-containing protein</fullName>
    </recommendedName>
</protein>
<dbReference type="Proteomes" id="UP001362999">
    <property type="component" value="Unassembled WGS sequence"/>
</dbReference>
<feature type="region of interest" description="Disordered" evidence="1">
    <location>
        <begin position="267"/>
        <end position="343"/>
    </location>
</feature>
<gene>
    <name evidence="2" type="ORF">R3P38DRAFT_1701614</name>
</gene>
<keyword evidence="3" id="KW-1185">Reference proteome</keyword>
<feature type="compositionally biased region" description="Polar residues" evidence="1">
    <location>
        <begin position="388"/>
        <end position="403"/>
    </location>
</feature>
<comment type="caution">
    <text evidence="2">The sequence shown here is derived from an EMBL/GenBank/DDBJ whole genome shotgun (WGS) entry which is preliminary data.</text>
</comment>